<comment type="caution">
    <text evidence="1">The sequence shown here is derived from an EMBL/GenBank/DDBJ whole genome shotgun (WGS) entry which is preliminary data.</text>
</comment>
<proteinExistence type="predicted"/>
<name>X0VQD6_9ZZZZ</name>
<dbReference type="AlphaFoldDB" id="X0VQD6"/>
<sequence length="37" mass="4200">GKKCPGFFMAVGNHIPANTPVENAIFYNEVYEELSRR</sequence>
<gene>
    <name evidence="1" type="ORF">S01H1_54842</name>
</gene>
<organism evidence="1">
    <name type="scientific">marine sediment metagenome</name>
    <dbReference type="NCBI Taxonomy" id="412755"/>
    <lineage>
        <taxon>unclassified sequences</taxon>
        <taxon>metagenomes</taxon>
        <taxon>ecological metagenomes</taxon>
    </lineage>
</organism>
<reference evidence="1" key="1">
    <citation type="journal article" date="2014" name="Front. Microbiol.">
        <title>High frequency of phylogenetically diverse reductive dehalogenase-homologous genes in deep subseafloor sedimentary metagenomes.</title>
        <authorList>
            <person name="Kawai M."/>
            <person name="Futagami T."/>
            <person name="Toyoda A."/>
            <person name="Takaki Y."/>
            <person name="Nishi S."/>
            <person name="Hori S."/>
            <person name="Arai W."/>
            <person name="Tsubouchi T."/>
            <person name="Morono Y."/>
            <person name="Uchiyama I."/>
            <person name="Ito T."/>
            <person name="Fujiyama A."/>
            <person name="Inagaki F."/>
            <person name="Takami H."/>
        </authorList>
    </citation>
    <scope>NUCLEOTIDE SEQUENCE</scope>
    <source>
        <strain evidence="1">Expedition CK06-06</strain>
    </source>
</reference>
<accession>X0VQD6</accession>
<dbReference type="EMBL" id="BARS01035605">
    <property type="protein sequence ID" value="GAG20440.1"/>
    <property type="molecule type" value="Genomic_DNA"/>
</dbReference>
<evidence type="ECO:0008006" key="2">
    <source>
        <dbReference type="Google" id="ProtNLM"/>
    </source>
</evidence>
<evidence type="ECO:0000313" key="1">
    <source>
        <dbReference type="EMBL" id="GAG20440.1"/>
    </source>
</evidence>
<feature type="non-terminal residue" evidence="1">
    <location>
        <position position="1"/>
    </location>
</feature>
<protein>
    <recommendedName>
        <fullName evidence="2">Uroporphyrinogen decarboxylase (URO-D) domain-containing protein</fullName>
    </recommendedName>
</protein>